<keyword evidence="6 15" id="KW-0808">Transferase</keyword>
<evidence type="ECO:0000313" key="17">
    <source>
        <dbReference type="EMBL" id="QOY92262.1"/>
    </source>
</evidence>
<dbReference type="FunFam" id="3.40.50.620:FF:000021">
    <property type="entry name" value="Riboflavin biosynthesis protein"/>
    <property type="match status" value="1"/>
</dbReference>
<keyword evidence="8 15" id="KW-0547">Nucleotide-binding</keyword>
<dbReference type="AlphaFoldDB" id="A0A7S7NYT1"/>
<dbReference type="PANTHER" id="PTHR22749">
    <property type="entry name" value="RIBOFLAVIN KINASE/FMN ADENYLYLTRANSFERASE"/>
    <property type="match status" value="1"/>
</dbReference>
<dbReference type="SUPFAM" id="SSF82114">
    <property type="entry name" value="Riboflavin kinase-like"/>
    <property type="match status" value="1"/>
</dbReference>
<dbReference type="Pfam" id="PF06574">
    <property type="entry name" value="FAD_syn"/>
    <property type="match status" value="1"/>
</dbReference>
<proteinExistence type="inferred from homology"/>
<keyword evidence="5 15" id="KW-0288">FMN</keyword>
<comment type="function">
    <text evidence="1">Catalyzes the phosphorylation of riboflavin to FMN followed by the adenylation of FMN to FAD.</text>
</comment>
<dbReference type="InterPro" id="IPR023465">
    <property type="entry name" value="Riboflavin_kinase_dom_sf"/>
</dbReference>
<keyword evidence="12" id="KW-0511">Multifunctional enzyme</keyword>
<dbReference type="SUPFAM" id="SSF52374">
    <property type="entry name" value="Nucleotidylyl transferase"/>
    <property type="match status" value="1"/>
</dbReference>
<dbReference type="InterPro" id="IPR023468">
    <property type="entry name" value="Riboflavin_kinase"/>
</dbReference>
<dbReference type="GO" id="GO:0009398">
    <property type="term" value="P:FMN biosynthetic process"/>
    <property type="evidence" value="ECO:0007669"/>
    <property type="project" value="UniProtKB-UniRule"/>
</dbReference>
<evidence type="ECO:0000256" key="8">
    <source>
        <dbReference type="ARBA" id="ARBA00022741"/>
    </source>
</evidence>
<keyword evidence="4 15" id="KW-0285">Flavoprotein</keyword>
<evidence type="ECO:0000256" key="4">
    <source>
        <dbReference type="ARBA" id="ARBA00022630"/>
    </source>
</evidence>
<evidence type="ECO:0000256" key="5">
    <source>
        <dbReference type="ARBA" id="ARBA00022643"/>
    </source>
</evidence>
<dbReference type="GO" id="GO:0009231">
    <property type="term" value="P:riboflavin biosynthetic process"/>
    <property type="evidence" value="ECO:0007669"/>
    <property type="project" value="InterPro"/>
</dbReference>
<comment type="similarity">
    <text evidence="15">Belongs to the ribF family.</text>
</comment>
<comment type="catalytic activity">
    <reaction evidence="13 15">
        <text>riboflavin + ATP = FMN + ADP + H(+)</text>
        <dbReference type="Rhea" id="RHEA:14357"/>
        <dbReference type="ChEBI" id="CHEBI:15378"/>
        <dbReference type="ChEBI" id="CHEBI:30616"/>
        <dbReference type="ChEBI" id="CHEBI:57986"/>
        <dbReference type="ChEBI" id="CHEBI:58210"/>
        <dbReference type="ChEBI" id="CHEBI:456216"/>
        <dbReference type="EC" id="2.7.1.26"/>
    </reaction>
</comment>
<keyword evidence="10 15" id="KW-0274">FAD</keyword>
<dbReference type="InterPro" id="IPR002606">
    <property type="entry name" value="Riboflavin_kinase_bac"/>
</dbReference>
<dbReference type="UniPathway" id="UPA00276">
    <property type="reaction ID" value="UER00406"/>
</dbReference>
<evidence type="ECO:0000256" key="6">
    <source>
        <dbReference type="ARBA" id="ARBA00022679"/>
    </source>
</evidence>
<evidence type="ECO:0000256" key="13">
    <source>
        <dbReference type="ARBA" id="ARBA00047880"/>
    </source>
</evidence>
<dbReference type="KEGG" id="pfer:IRI77_34990"/>
<evidence type="ECO:0000256" key="15">
    <source>
        <dbReference type="PIRNR" id="PIRNR004491"/>
    </source>
</evidence>
<comment type="catalytic activity">
    <reaction evidence="14 15">
        <text>FMN + ATP + H(+) = FAD + diphosphate</text>
        <dbReference type="Rhea" id="RHEA:17237"/>
        <dbReference type="ChEBI" id="CHEBI:15378"/>
        <dbReference type="ChEBI" id="CHEBI:30616"/>
        <dbReference type="ChEBI" id="CHEBI:33019"/>
        <dbReference type="ChEBI" id="CHEBI:57692"/>
        <dbReference type="ChEBI" id="CHEBI:58210"/>
        <dbReference type="EC" id="2.7.7.2"/>
    </reaction>
</comment>
<dbReference type="InterPro" id="IPR014729">
    <property type="entry name" value="Rossmann-like_a/b/a_fold"/>
</dbReference>
<accession>A0A7S7NYT1</accession>
<dbReference type="CDD" id="cd02064">
    <property type="entry name" value="FAD_synthetase_N"/>
    <property type="match status" value="1"/>
</dbReference>
<dbReference type="GO" id="GO:0008531">
    <property type="term" value="F:riboflavin kinase activity"/>
    <property type="evidence" value="ECO:0007669"/>
    <property type="project" value="UniProtKB-UniRule"/>
</dbReference>
<evidence type="ECO:0000256" key="3">
    <source>
        <dbReference type="ARBA" id="ARBA00005201"/>
    </source>
</evidence>
<keyword evidence="18" id="KW-1185">Reference proteome</keyword>
<dbReference type="SMART" id="SM00904">
    <property type="entry name" value="Flavokinase"/>
    <property type="match status" value="1"/>
</dbReference>
<evidence type="ECO:0000313" key="18">
    <source>
        <dbReference type="Proteomes" id="UP000593892"/>
    </source>
</evidence>
<evidence type="ECO:0000259" key="16">
    <source>
        <dbReference type="SMART" id="SM00904"/>
    </source>
</evidence>
<dbReference type="InterPro" id="IPR015864">
    <property type="entry name" value="FAD_synthase"/>
</dbReference>
<keyword evidence="7 15" id="KW-0548">Nucleotidyltransferase</keyword>
<organism evidence="17 18">
    <name type="scientific">Paludibaculum fermentans</name>
    <dbReference type="NCBI Taxonomy" id="1473598"/>
    <lineage>
        <taxon>Bacteria</taxon>
        <taxon>Pseudomonadati</taxon>
        <taxon>Acidobacteriota</taxon>
        <taxon>Terriglobia</taxon>
        <taxon>Bryobacterales</taxon>
        <taxon>Bryobacteraceae</taxon>
        <taxon>Paludibaculum</taxon>
    </lineage>
</organism>
<reference evidence="17 18" key="1">
    <citation type="submission" date="2020-10" db="EMBL/GenBank/DDBJ databases">
        <title>Complete genome sequence of Paludibaculum fermentans P105T, a facultatively anaerobic acidobacterium capable of dissimilatory Fe(III) reduction.</title>
        <authorList>
            <person name="Dedysh S.N."/>
            <person name="Beletsky A.V."/>
            <person name="Kulichevskaya I.S."/>
            <person name="Mardanov A.V."/>
            <person name="Ravin N.V."/>
        </authorList>
    </citation>
    <scope>NUCLEOTIDE SEQUENCE [LARGE SCALE GENOMIC DNA]</scope>
    <source>
        <strain evidence="17 18">P105</strain>
    </source>
</reference>
<sequence length="319" mass="35354">MRIFRGLDEARHGFAPSAVTIGNFDGVHAGHRELMRRTLTTAAELGVKPSAITFHPHPTTIVAPERAPRLLTTPDERCALMAADGIQQVLILPFDRELANLTPDEFLHRVLLDILGARAVIVGNNFHFGRKQSGTIGDLRRCPGLRTEIVPLLIRRGIPVSSSEIRGLLAAGNINKANRLLERPYSITGSVVPGDGRGSKQTVPTLNLQTSSLEDSTSALPADGVYITRTTDPDSGRRWDSVTNIGFRPTFDGQHLTIETFLFGPFVDLAPARIRLEFLFRLRAERKFDSADALRTQIIRDVTRAQKYFRRVHQFVHAG</sequence>
<protein>
    <recommendedName>
        <fullName evidence="15">Riboflavin biosynthesis protein</fullName>
    </recommendedName>
    <domain>
        <recommendedName>
            <fullName evidence="15">Riboflavin kinase</fullName>
            <ecNumber evidence="15">2.7.1.26</ecNumber>
        </recommendedName>
        <alternativeName>
            <fullName evidence="15">Flavokinase</fullName>
        </alternativeName>
    </domain>
    <domain>
        <recommendedName>
            <fullName evidence="15">FMN adenylyltransferase</fullName>
            <ecNumber evidence="15">2.7.7.2</ecNumber>
        </recommendedName>
        <alternativeName>
            <fullName evidence="15">FAD pyrophosphorylase</fullName>
        </alternativeName>
        <alternativeName>
            <fullName evidence="15">FAD synthase</fullName>
        </alternativeName>
    </domain>
</protein>
<name>A0A7S7NYT1_PALFE</name>
<dbReference type="GO" id="GO:0005524">
    <property type="term" value="F:ATP binding"/>
    <property type="evidence" value="ECO:0007669"/>
    <property type="project" value="UniProtKB-UniRule"/>
</dbReference>
<dbReference type="GO" id="GO:0003919">
    <property type="term" value="F:FMN adenylyltransferase activity"/>
    <property type="evidence" value="ECO:0007669"/>
    <property type="project" value="UniProtKB-UniRule"/>
</dbReference>
<keyword evidence="9 15" id="KW-0418">Kinase</keyword>
<gene>
    <name evidence="17" type="primary">ribF</name>
    <name evidence="17" type="ORF">IRI77_34990</name>
</gene>
<dbReference type="Pfam" id="PF01687">
    <property type="entry name" value="Flavokinase"/>
    <property type="match status" value="1"/>
</dbReference>
<evidence type="ECO:0000256" key="10">
    <source>
        <dbReference type="ARBA" id="ARBA00022827"/>
    </source>
</evidence>
<evidence type="ECO:0000256" key="7">
    <source>
        <dbReference type="ARBA" id="ARBA00022695"/>
    </source>
</evidence>
<dbReference type="Proteomes" id="UP000593892">
    <property type="component" value="Chromosome"/>
</dbReference>
<evidence type="ECO:0000256" key="2">
    <source>
        <dbReference type="ARBA" id="ARBA00004726"/>
    </source>
</evidence>
<dbReference type="PIRSF" id="PIRSF004491">
    <property type="entry name" value="FAD_Synth"/>
    <property type="match status" value="1"/>
</dbReference>
<dbReference type="UniPathway" id="UPA00277">
    <property type="reaction ID" value="UER00407"/>
</dbReference>
<dbReference type="Gene3D" id="3.40.50.620">
    <property type="entry name" value="HUPs"/>
    <property type="match status" value="1"/>
</dbReference>
<dbReference type="EMBL" id="CP063849">
    <property type="protein sequence ID" value="QOY92262.1"/>
    <property type="molecule type" value="Genomic_DNA"/>
</dbReference>
<dbReference type="EC" id="2.7.1.26" evidence="15"/>
<keyword evidence="11 15" id="KW-0067">ATP-binding</keyword>
<comment type="pathway">
    <text evidence="2 15">Cofactor biosynthesis; FAD biosynthesis; FAD from FMN: step 1/1.</text>
</comment>
<dbReference type="Gene3D" id="2.40.30.30">
    <property type="entry name" value="Riboflavin kinase-like"/>
    <property type="match status" value="1"/>
</dbReference>
<dbReference type="NCBIfam" id="TIGR00083">
    <property type="entry name" value="ribF"/>
    <property type="match status" value="1"/>
</dbReference>
<dbReference type="PANTHER" id="PTHR22749:SF6">
    <property type="entry name" value="RIBOFLAVIN KINASE"/>
    <property type="match status" value="1"/>
</dbReference>
<dbReference type="GO" id="GO:0006747">
    <property type="term" value="P:FAD biosynthetic process"/>
    <property type="evidence" value="ECO:0007669"/>
    <property type="project" value="UniProtKB-UniRule"/>
</dbReference>
<evidence type="ECO:0000256" key="12">
    <source>
        <dbReference type="ARBA" id="ARBA00023268"/>
    </source>
</evidence>
<comment type="pathway">
    <text evidence="3 15">Cofactor biosynthesis; FMN biosynthesis; FMN from riboflavin (ATP route): step 1/1.</text>
</comment>
<evidence type="ECO:0000256" key="1">
    <source>
        <dbReference type="ARBA" id="ARBA00002121"/>
    </source>
</evidence>
<evidence type="ECO:0000256" key="14">
    <source>
        <dbReference type="ARBA" id="ARBA00049494"/>
    </source>
</evidence>
<dbReference type="EC" id="2.7.7.2" evidence="15"/>
<feature type="domain" description="Riboflavin kinase" evidence="16">
    <location>
        <begin position="180"/>
        <end position="310"/>
    </location>
</feature>
<evidence type="ECO:0000256" key="11">
    <source>
        <dbReference type="ARBA" id="ARBA00022840"/>
    </source>
</evidence>
<evidence type="ECO:0000256" key="9">
    <source>
        <dbReference type="ARBA" id="ARBA00022777"/>
    </source>
</evidence>
<dbReference type="InterPro" id="IPR015865">
    <property type="entry name" value="Riboflavin_kinase_bac/euk"/>
</dbReference>